<protein>
    <recommendedName>
        <fullName evidence="1">Hemerythrin-like domain-containing protein</fullName>
    </recommendedName>
</protein>
<dbReference type="KEGG" id="dia:Dtpsy_0478"/>
<gene>
    <name evidence="2" type="ordered locus">Dtpsy_0478</name>
</gene>
<accession>A0A9J9U9Q3</accession>
<evidence type="ECO:0000313" key="2">
    <source>
        <dbReference type="EMBL" id="ACM31961.1"/>
    </source>
</evidence>
<dbReference type="RefSeq" id="WP_012655514.1">
    <property type="nucleotide sequence ID" value="NC_011992.1"/>
</dbReference>
<dbReference type="Proteomes" id="UP000000450">
    <property type="component" value="Chromosome"/>
</dbReference>
<dbReference type="InterPro" id="IPR045808">
    <property type="entry name" value="Hr_FBXL5"/>
</dbReference>
<keyword evidence="3" id="KW-1185">Reference proteome</keyword>
<evidence type="ECO:0000313" key="3">
    <source>
        <dbReference type="Proteomes" id="UP000000450"/>
    </source>
</evidence>
<evidence type="ECO:0000259" key="1">
    <source>
        <dbReference type="Pfam" id="PF01814"/>
    </source>
</evidence>
<dbReference type="AlphaFoldDB" id="A0A9J9U9Q3"/>
<dbReference type="CDD" id="cd12109">
    <property type="entry name" value="Hr_FBXL5"/>
    <property type="match status" value="1"/>
</dbReference>
<organism evidence="2 3">
    <name type="scientific">Acidovorax ebreus (strain TPSY)</name>
    <name type="common">Diaphorobacter sp. (strain TPSY)</name>
    <dbReference type="NCBI Taxonomy" id="535289"/>
    <lineage>
        <taxon>Bacteria</taxon>
        <taxon>Pseudomonadati</taxon>
        <taxon>Pseudomonadota</taxon>
        <taxon>Betaproteobacteria</taxon>
        <taxon>Burkholderiales</taxon>
        <taxon>Comamonadaceae</taxon>
        <taxon>Diaphorobacter</taxon>
    </lineage>
</organism>
<feature type="domain" description="Hemerythrin-like" evidence="1">
    <location>
        <begin position="28"/>
        <end position="148"/>
    </location>
</feature>
<name>A0A9J9U9Q3_ACIET</name>
<dbReference type="EMBL" id="CP001392">
    <property type="protein sequence ID" value="ACM31961.1"/>
    <property type="molecule type" value="Genomic_DNA"/>
</dbReference>
<proteinExistence type="predicted"/>
<dbReference type="Pfam" id="PF01814">
    <property type="entry name" value="Hemerythrin"/>
    <property type="match status" value="1"/>
</dbReference>
<reference evidence="2 3" key="1">
    <citation type="journal article" date="2010" name="J. Bacteriol.">
        <title>Completed genome sequence of the anaerobic iron-oxidizing bacterium Acidovorax ebreus strain TPSY.</title>
        <authorList>
            <person name="Byrne-Bailey K.G."/>
            <person name="Weber K.A."/>
            <person name="Chair A.H."/>
            <person name="Bose S."/>
            <person name="Knox T."/>
            <person name="Spanbauer T.L."/>
            <person name="Chertkov O."/>
            <person name="Coates J.D."/>
        </authorList>
    </citation>
    <scope>NUCLEOTIDE SEQUENCE [LARGE SCALE GENOMIC DNA]</scope>
    <source>
        <strain evidence="2 3">TPSY</strain>
    </source>
</reference>
<dbReference type="InterPro" id="IPR012312">
    <property type="entry name" value="Hemerythrin-like"/>
</dbReference>
<dbReference type="Gene3D" id="1.20.120.520">
    <property type="entry name" value="nmb1532 protein domain like"/>
    <property type="match status" value="1"/>
</dbReference>
<dbReference type="GO" id="GO:0006879">
    <property type="term" value="P:intracellular iron ion homeostasis"/>
    <property type="evidence" value="ECO:0007669"/>
    <property type="project" value="InterPro"/>
</dbReference>
<sequence length="239" mass="26484">MQFNPQEITALAQADAAAPRMDIYAFIHKALRAYMFDTLLGLGRVDAEDDLELSQAGARVLQLLSFCRSHLHHENTFVHPAMERHAPGSTAAVEQEHDGHGQAIAALADAAQQLMQCPRERRARVAHALYQQLALFVAHNFEHMQLEETAHNAVLWAHYSDAELAAIEGALIASIPADEMLVTLRWMLPSMTPSERAMVLGDMRRNAPPGIFDTALSVMRPHLSNGEWGKLARALELAR</sequence>